<feature type="transmembrane region" description="Helical" evidence="24">
    <location>
        <begin position="208"/>
        <end position="228"/>
    </location>
</feature>
<keyword evidence="13 24" id="KW-1133">Transmembrane helix</keyword>
<keyword evidence="15 24" id="KW-0472">Membrane</keyword>
<feature type="transmembrane region" description="Helical" evidence="24">
    <location>
        <begin position="20"/>
        <end position="44"/>
    </location>
</feature>
<evidence type="ECO:0000256" key="12">
    <source>
        <dbReference type="ARBA" id="ARBA00022695"/>
    </source>
</evidence>
<dbReference type="Pfam" id="PF01148">
    <property type="entry name" value="CTP_transf_1"/>
    <property type="match status" value="1"/>
</dbReference>
<dbReference type="AlphaFoldDB" id="A0A4R3LNM9"/>
<keyword evidence="12 25" id="KW-0548">Nucleotidyltransferase</keyword>
<reference evidence="25 26" key="1">
    <citation type="submission" date="2019-03" db="EMBL/GenBank/DDBJ databases">
        <title>Genomic Encyclopedia of Type Strains, Phase IV (KMG-IV): sequencing the most valuable type-strain genomes for metagenomic binning, comparative biology and taxonomic classification.</title>
        <authorList>
            <person name="Goeker M."/>
        </authorList>
    </citation>
    <scope>NUCLEOTIDE SEQUENCE [LARGE SCALE GENOMIC DNA]</scope>
    <source>
        <strain evidence="25 26">DSM 21944</strain>
    </source>
</reference>
<evidence type="ECO:0000256" key="20">
    <source>
        <dbReference type="ARBA" id="ARBA00032253"/>
    </source>
</evidence>
<evidence type="ECO:0000256" key="9">
    <source>
        <dbReference type="ARBA" id="ARBA00022516"/>
    </source>
</evidence>
<evidence type="ECO:0000313" key="25">
    <source>
        <dbReference type="EMBL" id="TCT00115.1"/>
    </source>
</evidence>
<feature type="transmembrane region" description="Helical" evidence="24">
    <location>
        <begin position="112"/>
        <end position="130"/>
    </location>
</feature>
<comment type="catalytic activity">
    <reaction evidence="1">
        <text>a 1,2-diacyl-sn-glycero-3-phosphate + CTP + H(+) = a CDP-1,2-diacyl-sn-glycerol + diphosphate</text>
        <dbReference type="Rhea" id="RHEA:16229"/>
        <dbReference type="ChEBI" id="CHEBI:15378"/>
        <dbReference type="ChEBI" id="CHEBI:33019"/>
        <dbReference type="ChEBI" id="CHEBI:37563"/>
        <dbReference type="ChEBI" id="CHEBI:58332"/>
        <dbReference type="ChEBI" id="CHEBI:58608"/>
        <dbReference type="EC" id="2.7.7.41"/>
    </reaction>
</comment>
<evidence type="ECO:0000256" key="5">
    <source>
        <dbReference type="ARBA" id="ARBA00010185"/>
    </source>
</evidence>
<evidence type="ECO:0000256" key="22">
    <source>
        <dbReference type="ARBA" id="ARBA00032743"/>
    </source>
</evidence>
<comment type="subcellular location">
    <subcellularLocation>
        <location evidence="2">Cell membrane</location>
        <topology evidence="2">Multi-pass membrane protein</topology>
    </subcellularLocation>
</comment>
<evidence type="ECO:0000256" key="6">
    <source>
        <dbReference type="ARBA" id="ARBA00012487"/>
    </source>
</evidence>
<dbReference type="PANTHER" id="PTHR46382:SF1">
    <property type="entry name" value="PHOSPHATIDATE CYTIDYLYLTRANSFERASE"/>
    <property type="match status" value="1"/>
</dbReference>
<keyword evidence="17" id="KW-1208">Phospholipid metabolism</keyword>
<dbReference type="GO" id="GO:0004605">
    <property type="term" value="F:phosphatidate cytidylyltransferase activity"/>
    <property type="evidence" value="ECO:0007669"/>
    <property type="project" value="UniProtKB-EC"/>
</dbReference>
<evidence type="ECO:0000256" key="4">
    <source>
        <dbReference type="ARBA" id="ARBA00005189"/>
    </source>
</evidence>
<evidence type="ECO:0000256" key="2">
    <source>
        <dbReference type="ARBA" id="ARBA00004651"/>
    </source>
</evidence>
<evidence type="ECO:0000256" key="14">
    <source>
        <dbReference type="ARBA" id="ARBA00023098"/>
    </source>
</evidence>
<gene>
    <name evidence="25" type="ORF">EDC25_104105</name>
</gene>
<evidence type="ECO:0000256" key="15">
    <source>
        <dbReference type="ARBA" id="ARBA00023136"/>
    </source>
</evidence>
<evidence type="ECO:0000256" key="24">
    <source>
        <dbReference type="SAM" id="Phobius"/>
    </source>
</evidence>
<keyword evidence="9" id="KW-0444">Lipid biosynthesis</keyword>
<keyword evidence="26" id="KW-1185">Reference proteome</keyword>
<keyword evidence="10 25" id="KW-0808">Transferase</keyword>
<evidence type="ECO:0000256" key="3">
    <source>
        <dbReference type="ARBA" id="ARBA00005119"/>
    </source>
</evidence>
<sequence length="274" mass="29193">MSSGLRTRLLTSLVLAPSVVLAILYLPRWGFAILVSVMMLAAFWEWSRLSGVPGRPLRAVLTILLGLAFVGLAMQPHERLLWPAAVAVAFWALALFWLFAPQFAASDTPTHRILKTLAGIILLCGAWAGAVHIRDGLPGGPTWLIVCLAVIYGGDSFAYFVGSRVGGRKLAPRISPGKTWAGLSGAVAGVAPLALALGWLKGLEGRTLALWMLLAMACLLLSVLGDLVESIMKRHRQVKDSGRLFPGHGGVLDRGDSLFAALPAFALGLAWLLS</sequence>
<comment type="pathway">
    <text evidence="3">Phospholipid metabolism; CDP-diacylglycerol biosynthesis; CDP-diacylglycerol from sn-glycerol 3-phosphate: step 3/3.</text>
</comment>
<keyword evidence="16" id="KW-0594">Phospholipid biosynthesis</keyword>
<feature type="transmembrane region" description="Helical" evidence="24">
    <location>
        <begin position="80"/>
        <end position="100"/>
    </location>
</feature>
<comment type="pathway">
    <text evidence="4">Lipid metabolism.</text>
</comment>
<dbReference type="OrthoDB" id="9799199at2"/>
<protein>
    <recommendedName>
        <fullName evidence="7">Phosphatidate cytidylyltransferase</fullName>
        <ecNumber evidence="6">2.7.7.41</ecNumber>
    </recommendedName>
    <alternativeName>
        <fullName evidence="20">CDP-DAG synthase</fullName>
    </alternativeName>
    <alternativeName>
        <fullName evidence="22">CDP-DG synthase</fullName>
    </alternativeName>
    <alternativeName>
        <fullName evidence="18">CDP-diacylglycerol synthase</fullName>
    </alternativeName>
    <alternativeName>
        <fullName evidence="21">CDP-diglyceride pyrophosphorylase</fullName>
    </alternativeName>
    <alternativeName>
        <fullName evidence="23">CDP-diglyceride synthase</fullName>
    </alternativeName>
    <alternativeName>
        <fullName evidence="19">CTP:phosphatidate cytidylyltransferase</fullName>
    </alternativeName>
</protein>
<dbReference type="Proteomes" id="UP000294599">
    <property type="component" value="Unassembled WGS sequence"/>
</dbReference>
<feature type="transmembrane region" description="Helical" evidence="24">
    <location>
        <begin position="142"/>
        <end position="161"/>
    </location>
</feature>
<evidence type="ECO:0000256" key="7">
    <source>
        <dbReference type="ARBA" id="ARBA00019373"/>
    </source>
</evidence>
<evidence type="ECO:0000256" key="13">
    <source>
        <dbReference type="ARBA" id="ARBA00022989"/>
    </source>
</evidence>
<comment type="similarity">
    <text evidence="5">Belongs to the CDS family.</text>
</comment>
<feature type="transmembrane region" description="Helical" evidence="24">
    <location>
        <begin position="181"/>
        <end position="202"/>
    </location>
</feature>
<dbReference type="EMBL" id="SMAF01000004">
    <property type="protein sequence ID" value="TCT00115.1"/>
    <property type="molecule type" value="Genomic_DNA"/>
</dbReference>
<dbReference type="RefSeq" id="WP_123523161.1">
    <property type="nucleotide sequence ID" value="NZ_JBHLWF010000088.1"/>
</dbReference>
<feature type="transmembrane region" description="Helical" evidence="24">
    <location>
        <begin position="56"/>
        <end position="74"/>
    </location>
</feature>
<keyword evidence="8" id="KW-1003">Cell membrane</keyword>
<dbReference type="GO" id="GO:0005886">
    <property type="term" value="C:plasma membrane"/>
    <property type="evidence" value="ECO:0007669"/>
    <property type="project" value="UniProtKB-SubCell"/>
</dbReference>
<comment type="caution">
    <text evidence="25">The sequence shown here is derived from an EMBL/GenBank/DDBJ whole genome shotgun (WGS) entry which is preliminary data.</text>
</comment>
<name>A0A4R3LNM9_9GAMM</name>
<evidence type="ECO:0000256" key="18">
    <source>
        <dbReference type="ARBA" id="ARBA00029893"/>
    </source>
</evidence>
<evidence type="ECO:0000256" key="17">
    <source>
        <dbReference type="ARBA" id="ARBA00023264"/>
    </source>
</evidence>
<evidence type="ECO:0000256" key="23">
    <source>
        <dbReference type="ARBA" id="ARBA00033406"/>
    </source>
</evidence>
<evidence type="ECO:0000256" key="11">
    <source>
        <dbReference type="ARBA" id="ARBA00022692"/>
    </source>
</evidence>
<evidence type="ECO:0000256" key="1">
    <source>
        <dbReference type="ARBA" id="ARBA00001698"/>
    </source>
</evidence>
<dbReference type="EC" id="2.7.7.41" evidence="6"/>
<keyword evidence="11 24" id="KW-0812">Transmembrane</keyword>
<evidence type="ECO:0000256" key="19">
    <source>
        <dbReference type="ARBA" id="ARBA00031825"/>
    </source>
</evidence>
<evidence type="ECO:0000256" key="8">
    <source>
        <dbReference type="ARBA" id="ARBA00022475"/>
    </source>
</evidence>
<proteinExistence type="inferred from homology"/>
<keyword evidence="14" id="KW-0443">Lipid metabolism</keyword>
<dbReference type="GO" id="GO:0016024">
    <property type="term" value="P:CDP-diacylglycerol biosynthetic process"/>
    <property type="evidence" value="ECO:0007669"/>
    <property type="project" value="TreeGrafter"/>
</dbReference>
<evidence type="ECO:0000256" key="10">
    <source>
        <dbReference type="ARBA" id="ARBA00022679"/>
    </source>
</evidence>
<accession>A0A4R3LNM9</accession>
<evidence type="ECO:0000313" key="26">
    <source>
        <dbReference type="Proteomes" id="UP000294599"/>
    </source>
</evidence>
<evidence type="ECO:0000256" key="21">
    <source>
        <dbReference type="ARBA" id="ARBA00032396"/>
    </source>
</evidence>
<dbReference type="PANTHER" id="PTHR46382">
    <property type="entry name" value="PHOSPHATIDATE CYTIDYLYLTRANSFERASE"/>
    <property type="match status" value="1"/>
</dbReference>
<evidence type="ECO:0000256" key="16">
    <source>
        <dbReference type="ARBA" id="ARBA00023209"/>
    </source>
</evidence>
<organism evidence="25 26">
    <name type="scientific">Pseudofulvimonas gallinarii</name>
    <dbReference type="NCBI Taxonomy" id="634155"/>
    <lineage>
        <taxon>Bacteria</taxon>
        <taxon>Pseudomonadati</taxon>
        <taxon>Pseudomonadota</taxon>
        <taxon>Gammaproteobacteria</taxon>
        <taxon>Lysobacterales</taxon>
        <taxon>Rhodanobacteraceae</taxon>
        <taxon>Pseudofulvimonas</taxon>
    </lineage>
</organism>